<dbReference type="AlphaFoldDB" id="A0A5C1DJ72"/>
<dbReference type="NCBIfam" id="TIGR02532">
    <property type="entry name" value="IV_pilin_GFxxxE"/>
    <property type="match status" value="1"/>
</dbReference>
<organism evidence="1 2">
    <name type="scientific">Chromobacterium paludis</name>
    <dbReference type="NCBI Taxonomy" id="2605945"/>
    <lineage>
        <taxon>Bacteria</taxon>
        <taxon>Pseudomonadati</taxon>
        <taxon>Pseudomonadota</taxon>
        <taxon>Betaproteobacteria</taxon>
        <taxon>Neisseriales</taxon>
        <taxon>Chromobacteriaceae</taxon>
        <taxon>Chromobacterium</taxon>
    </lineage>
</organism>
<reference evidence="1 2" key="1">
    <citation type="submission" date="2019-08" db="EMBL/GenBank/DDBJ databases">
        <title>Chromobacterium paludis, a novel bacterium isolated from a Maryland marsh pond.</title>
        <authorList>
            <person name="Blackburn M.B."/>
            <person name="Gundersen-Rindal D.E."/>
        </authorList>
    </citation>
    <scope>NUCLEOTIDE SEQUENCE [LARGE SCALE GENOMIC DNA]</scope>
    <source>
        <strain evidence="2">IIBBL 257-1</strain>
    </source>
</reference>
<dbReference type="InterPro" id="IPR012902">
    <property type="entry name" value="N_methyl_site"/>
</dbReference>
<dbReference type="PROSITE" id="PS00409">
    <property type="entry name" value="PROKAR_NTER_METHYL"/>
    <property type="match status" value="1"/>
</dbReference>
<gene>
    <name evidence="1" type="ORF">FYK34_15060</name>
</gene>
<dbReference type="EMBL" id="CP043473">
    <property type="protein sequence ID" value="QEL56786.1"/>
    <property type="molecule type" value="Genomic_DNA"/>
</dbReference>
<evidence type="ECO:0000313" key="1">
    <source>
        <dbReference type="EMBL" id="QEL56786.1"/>
    </source>
</evidence>
<protein>
    <submittedName>
        <fullName evidence="1">Prepilin-type N-terminal cleavage/methylation domain-containing protein</fullName>
    </submittedName>
</protein>
<dbReference type="KEGG" id="chrm:FYK34_15060"/>
<proteinExistence type="predicted"/>
<evidence type="ECO:0000313" key="2">
    <source>
        <dbReference type="Proteomes" id="UP000322079"/>
    </source>
</evidence>
<sequence length="175" mass="19207">MAAPAWGVWTMLAPERGFSLLETMVALAIWLVALLALAGVQARALQDAREAALRSHIDAAVENLAQAIQARPESHWVHYLETAYDDHAASPDCPLQCDPARQAEADLSRFKQALRNRSSMAEQARGVVCRGDVKTLPTQAKPGCGAAGPVSIRVVWRSRHGRSWQEHADVWLLRP</sequence>
<name>A0A5C1DJ72_9NEIS</name>
<dbReference type="Proteomes" id="UP000322079">
    <property type="component" value="Chromosome"/>
</dbReference>
<keyword evidence="2" id="KW-1185">Reference proteome</keyword>
<dbReference type="Pfam" id="PF07963">
    <property type="entry name" value="N_methyl"/>
    <property type="match status" value="1"/>
</dbReference>
<accession>A0A5C1DJ72</accession>